<accession>A0ABS4E0T8</accession>
<feature type="transmembrane region" description="Helical" evidence="3">
    <location>
        <begin position="296"/>
        <end position="318"/>
    </location>
</feature>
<name>A0ABS4E0T8_9HYPH</name>
<feature type="transmembrane region" description="Helical" evidence="3">
    <location>
        <begin position="264"/>
        <end position="284"/>
    </location>
</feature>
<dbReference type="Pfam" id="PF01734">
    <property type="entry name" value="Patatin"/>
    <property type="match status" value="1"/>
</dbReference>
<dbReference type="InterPro" id="IPR016035">
    <property type="entry name" value="Acyl_Trfase/lysoPLipase"/>
</dbReference>
<evidence type="ECO:0000259" key="4">
    <source>
        <dbReference type="Pfam" id="PF01734"/>
    </source>
</evidence>
<keyword evidence="3" id="KW-0812">Transmembrane</keyword>
<organism evidence="5 6">
    <name type="scientific">Rhizobium halophytocola</name>
    <dbReference type="NCBI Taxonomy" id="735519"/>
    <lineage>
        <taxon>Bacteria</taxon>
        <taxon>Pseudomonadati</taxon>
        <taxon>Pseudomonadota</taxon>
        <taxon>Alphaproteobacteria</taxon>
        <taxon>Hyphomicrobiales</taxon>
        <taxon>Rhizobiaceae</taxon>
        <taxon>Rhizobium/Agrobacterium group</taxon>
        <taxon>Rhizobium</taxon>
    </lineage>
</organism>
<dbReference type="InterPro" id="IPR002641">
    <property type="entry name" value="PNPLA_dom"/>
</dbReference>
<feature type="transmembrane region" description="Helical" evidence="3">
    <location>
        <begin position="232"/>
        <end position="252"/>
    </location>
</feature>
<dbReference type="Proteomes" id="UP000759443">
    <property type="component" value="Unassembled WGS sequence"/>
</dbReference>
<feature type="region of interest" description="Disordered" evidence="2">
    <location>
        <begin position="911"/>
        <end position="942"/>
    </location>
</feature>
<keyword evidence="3" id="KW-1133">Transmembrane helix</keyword>
<dbReference type="SUPFAM" id="SSF52151">
    <property type="entry name" value="FabD/lysophospholipase-like"/>
    <property type="match status" value="1"/>
</dbReference>
<comment type="caution">
    <text evidence="5">The sequence shown here is derived from an EMBL/GenBank/DDBJ whole genome shotgun (WGS) entry which is preliminary data.</text>
</comment>
<sequence>MLLRQEAQEIEGVSIPAGLDTVELNRALNGLDRTALCISGGGIRSATFALGVMQALATYPRDAAGEPARPEASLLGRFRYLSTVSGGGYIGSWLSAWLSRQSFDRVQAQLTQRPDGPDREPLPICNLRRDSNYLTPKVGLTSADTWTAATIVVRNLTLVWLLVVSALASLLLALKWVLVTLTFVGATGPFAEHYYTHAGLLAAGTLLLMLGQRYTLVNYAQGDAGGNQSEFIRWDLLFAIFGAALLTTWAILPIGVQKWAPDTLNVMLVGPTIFIASGLLSYPAHRGQPHSPLLRLIRWAFAGVVWSAVILAGIHLFVGIDYAPARLLTLAVLGPPWFLMAQVTAETVYVAETSTETRSDAQREWFARAAGWFVAAGVFWTVSTILGLLGSRLADLLRSETNLLYHSLIGGSLAATATMGLLGGRKDNPQVVSGLTRLGKFIQLAGGQAFLALVLIILSALLDYIVLGTSLLEVLLAPVKSVGTTIADKDTGLDTLLFGRKIDVIGDAGNLVPLLFQVFILTALIAWVVSRTVNINRFSLHDLYRNRLVRAYLGATHADRQPNPFTGFDLHDNPLMHELWPQQGVDRNRQPIGRLFHVVNCTLNVVSTRNNAWQQRKAMSFVVTPRHAGAADLCPRTPQGFRGAYQPSAQYGGKQGISLGTAMAVSGAAANPNMGYNSAPSITLLFALFNVRLGWWLANPGPNGRRFWQLSGPRQALVPWLQEAFGQTTADRAYVNLSDGGHFENLALYEMVRRRCRLIVLSDAGCDPDFTFADLGNAVRKIHIDLGVCLTFPELDQLKPRILSGEPPDFGPYCTVGRIHYRDADGGGEDGYVLYIKPGYHGTEGAGICAYANESPTFPHESTADQWFSESQFESYRSLGFEIVDTLLAGVGPLPPDATLLQIVQAVERQIAGSPERAAADEEGDKPVKAAKTSRTRLQKGE</sequence>
<evidence type="ECO:0000313" key="5">
    <source>
        <dbReference type="EMBL" id="MBP1851559.1"/>
    </source>
</evidence>
<keyword evidence="6" id="KW-1185">Reference proteome</keyword>
<keyword evidence="1" id="KW-0443">Lipid metabolism</keyword>
<dbReference type="RefSeq" id="WP_245224130.1">
    <property type="nucleotide sequence ID" value="NZ_JAGGJU010000008.1"/>
</dbReference>
<reference evidence="5 6" key="1">
    <citation type="submission" date="2021-03" db="EMBL/GenBank/DDBJ databases">
        <title>Genomic Encyclopedia of Type Strains, Phase IV (KMG-IV): sequencing the most valuable type-strain genomes for metagenomic binning, comparative biology and taxonomic classification.</title>
        <authorList>
            <person name="Goeker M."/>
        </authorList>
    </citation>
    <scope>NUCLEOTIDE SEQUENCE [LARGE SCALE GENOMIC DNA]</scope>
    <source>
        <strain evidence="5 6">DSM 21600</strain>
    </source>
</reference>
<evidence type="ECO:0000256" key="2">
    <source>
        <dbReference type="SAM" id="MobiDB-lite"/>
    </source>
</evidence>
<dbReference type="Gene3D" id="3.40.1090.10">
    <property type="entry name" value="Cytosolic phospholipase A2 catalytic domain"/>
    <property type="match status" value="1"/>
</dbReference>
<proteinExistence type="predicted"/>
<evidence type="ECO:0000313" key="6">
    <source>
        <dbReference type="Proteomes" id="UP000759443"/>
    </source>
</evidence>
<feature type="transmembrane region" description="Helical" evidence="3">
    <location>
        <begin position="194"/>
        <end position="211"/>
    </location>
</feature>
<evidence type="ECO:0000256" key="3">
    <source>
        <dbReference type="SAM" id="Phobius"/>
    </source>
</evidence>
<feature type="domain" description="PNPLA" evidence="4">
    <location>
        <begin position="36"/>
        <end position="104"/>
    </location>
</feature>
<dbReference type="PANTHER" id="PTHR10728">
    <property type="entry name" value="CYTOSOLIC PHOSPHOLIPASE A2"/>
    <property type="match status" value="1"/>
</dbReference>
<dbReference type="EMBL" id="JAGGJU010000008">
    <property type="protein sequence ID" value="MBP1851559.1"/>
    <property type="molecule type" value="Genomic_DNA"/>
</dbReference>
<feature type="compositionally biased region" description="Basic residues" evidence="2">
    <location>
        <begin position="932"/>
        <end position="942"/>
    </location>
</feature>
<feature type="transmembrane region" description="Helical" evidence="3">
    <location>
        <begin position="403"/>
        <end position="423"/>
    </location>
</feature>
<protein>
    <recommendedName>
        <fullName evidence="4">PNPLA domain-containing protein</fullName>
    </recommendedName>
</protein>
<feature type="transmembrane region" description="Helical" evidence="3">
    <location>
        <begin position="444"/>
        <end position="467"/>
    </location>
</feature>
<feature type="transmembrane region" description="Helical" evidence="3">
    <location>
        <begin position="372"/>
        <end position="391"/>
    </location>
</feature>
<feature type="transmembrane region" description="Helical" evidence="3">
    <location>
        <begin position="511"/>
        <end position="529"/>
    </location>
</feature>
<evidence type="ECO:0000256" key="1">
    <source>
        <dbReference type="ARBA" id="ARBA00023098"/>
    </source>
</evidence>
<keyword evidence="3" id="KW-0472">Membrane</keyword>
<dbReference type="PANTHER" id="PTHR10728:SF40">
    <property type="entry name" value="PATATIN FAMILY PROTEIN"/>
    <property type="match status" value="1"/>
</dbReference>
<gene>
    <name evidence="5" type="ORF">J2Z17_003007</name>
</gene>
<feature type="transmembrane region" description="Helical" evidence="3">
    <location>
        <begin position="156"/>
        <end position="174"/>
    </location>
</feature>